<keyword evidence="7" id="KW-1185">Reference proteome</keyword>
<dbReference type="InterPro" id="IPR036206">
    <property type="entry name" value="ThiamineP_synth_sf"/>
</dbReference>
<protein>
    <submittedName>
        <fullName evidence="6">Thiamine phosphate synthase</fullName>
    </submittedName>
</protein>
<dbReference type="Proteomes" id="UP000469385">
    <property type="component" value="Unassembled WGS sequence"/>
</dbReference>
<dbReference type="GO" id="GO:0005737">
    <property type="term" value="C:cytoplasm"/>
    <property type="evidence" value="ECO:0007669"/>
    <property type="project" value="TreeGrafter"/>
</dbReference>
<dbReference type="GO" id="GO:0004789">
    <property type="term" value="F:thiamine-phosphate diphosphorylase activity"/>
    <property type="evidence" value="ECO:0007669"/>
    <property type="project" value="TreeGrafter"/>
</dbReference>
<dbReference type="RefSeq" id="WP_157399224.1">
    <property type="nucleotide sequence ID" value="NZ_WSEL01000009.1"/>
</dbReference>
<comment type="pathway">
    <text evidence="1">Cofactor biosynthesis; thiamine diphosphate biosynthesis.</text>
</comment>
<dbReference type="PROSITE" id="PS00912">
    <property type="entry name" value="DHODEHASE_2"/>
    <property type="match status" value="1"/>
</dbReference>
<dbReference type="Pfam" id="PF02581">
    <property type="entry name" value="TMP-TENI"/>
    <property type="match status" value="1"/>
</dbReference>
<dbReference type="PANTHER" id="PTHR20857">
    <property type="entry name" value="THIAMINE-PHOSPHATE PYROPHOSPHORYLASE"/>
    <property type="match status" value="1"/>
</dbReference>
<evidence type="ECO:0000256" key="3">
    <source>
        <dbReference type="ARBA" id="ARBA00022643"/>
    </source>
</evidence>
<evidence type="ECO:0000313" key="7">
    <source>
        <dbReference type="Proteomes" id="UP000469385"/>
    </source>
</evidence>
<feature type="domain" description="Thiamine phosphate synthase/TenI" evidence="5">
    <location>
        <begin position="145"/>
        <end position="322"/>
    </location>
</feature>
<dbReference type="SUPFAM" id="SSF51391">
    <property type="entry name" value="Thiamin phosphate synthase"/>
    <property type="match status" value="1"/>
</dbReference>
<dbReference type="GO" id="GO:0016627">
    <property type="term" value="F:oxidoreductase activity, acting on the CH-CH group of donors"/>
    <property type="evidence" value="ECO:0007669"/>
    <property type="project" value="InterPro"/>
</dbReference>
<dbReference type="GO" id="GO:0006207">
    <property type="term" value="P:'de novo' pyrimidine nucleobase biosynthetic process"/>
    <property type="evidence" value="ECO:0007669"/>
    <property type="project" value="InterPro"/>
</dbReference>
<organism evidence="6 7">
    <name type="scientific">Ramlibacter pinisoli</name>
    <dbReference type="NCBI Taxonomy" id="2682844"/>
    <lineage>
        <taxon>Bacteria</taxon>
        <taxon>Pseudomonadati</taxon>
        <taxon>Pseudomonadota</taxon>
        <taxon>Betaproteobacteria</taxon>
        <taxon>Burkholderiales</taxon>
        <taxon>Comamonadaceae</taxon>
        <taxon>Ramlibacter</taxon>
    </lineage>
</organism>
<evidence type="ECO:0000313" key="6">
    <source>
        <dbReference type="EMBL" id="MVQ31136.1"/>
    </source>
</evidence>
<reference evidence="6 7" key="1">
    <citation type="submission" date="2019-12" db="EMBL/GenBank/DDBJ databases">
        <authorList>
            <person name="Huq M.A."/>
        </authorList>
    </citation>
    <scope>NUCLEOTIDE SEQUENCE [LARGE SCALE GENOMIC DNA]</scope>
    <source>
        <strain evidence="6 7">MAH-25</strain>
    </source>
</reference>
<evidence type="ECO:0000256" key="1">
    <source>
        <dbReference type="ARBA" id="ARBA00004948"/>
    </source>
</evidence>
<evidence type="ECO:0000259" key="5">
    <source>
        <dbReference type="Pfam" id="PF02581"/>
    </source>
</evidence>
<sequence>MNAATMPLVAVLATGSTVPEVMPFAQACEVHGVRGLAPADAARALATALRAGGAAAVVVLSVDRIDGEAAHWLDAQQARGWIRGDDVPTFAQAWGAALAQGHVPADAALLAWPSLPLLSWGDQGAPAAQAAMPAREPLGLYAIVDSTARLRQVLQAGVRTVQLRVKRPADADAAWDNALRPTLGEGLALARDAGATLFINDHWRLAAEFGAAAVHLGQEDLLALGEAGRAELRASGVALGISSHAMWELARARALAPRYVACGPVWPTTTKDMPWRPQGLDNLAWWCRAARAPVVAIGGILTAEQVRLTARAGADGVCVLRGLGADPRQVVPALQEAFATGHAEAAATPVPARPHPTLGALA</sequence>
<dbReference type="InterPro" id="IPR001295">
    <property type="entry name" value="Dihydroorotate_DH_CS"/>
</dbReference>
<proteinExistence type="predicted"/>
<dbReference type="InterPro" id="IPR013785">
    <property type="entry name" value="Aldolase_TIM"/>
</dbReference>
<accession>A0A6N8IYW1</accession>
<dbReference type="InterPro" id="IPR022998">
    <property type="entry name" value="ThiamineP_synth_TenI"/>
</dbReference>
<dbReference type="AlphaFoldDB" id="A0A6N8IYW1"/>
<evidence type="ECO:0000256" key="4">
    <source>
        <dbReference type="ARBA" id="ARBA00022977"/>
    </source>
</evidence>
<dbReference type="PANTHER" id="PTHR20857:SF15">
    <property type="entry name" value="THIAMINE-PHOSPHATE SYNTHASE"/>
    <property type="match status" value="1"/>
</dbReference>
<name>A0A6N8IYW1_9BURK</name>
<dbReference type="EMBL" id="WSEL01000009">
    <property type="protein sequence ID" value="MVQ31136.1"/>
    <property type="molecule type" value="Genomic_DNA"/>
</dbReference>
<dbReference type="CDD" id="cd00564">
    <property type="entry name" value="TMP_TenI"/>
    <property type="match status" value="1"/>
</dbReference>
<evidence type="ECO:0000256" key="2">
    <source>
        <dbReference type="ARBA" id="ARBA00022630"/>
    </source>
</evidence>
<keyword evidence="4" id="KW-0784">Thiamine biosynthesis</keyword>
<keyword evidence="2" id="KW-0285">Flavoprotein</keyword>
<comment type="caution">
    <text evidence="6">The sequence shown here is derived from an EMBL/GenBank/DDBJ whole genome shotgun (WGS) entry which is preliminary data.</text>
</comment>
<dbReference type="GO" id="GO:0009228">
    <property type="term" value="P:thiamine biosynthetic process"/>
    <property type="evidence" value="ECO:0007669"/>
    <property type="project" value="UniProtKB-KW"/>
</dbReference>
<dbReference type="Gene3D" id="3.20.20.70">
    <property type="entry name" value="Aldolase class I"/>
    <property type="match status" value="1"/>
</dbReference>
<gene>
    <name evidence="6" type="ORF">GON04_16880</name>
</gene>
<keyword evidence="3" id="KW-0288">FMN</keyword>